<dbReference type="KEGG" id="cci:CC1G_11357"/>
<keyword evidence="2" id="KW-0812">Transmembrane</keyword>
<sequence>MQFGYSLFWDSPQILYSGSWFRSSEVQAMETVEEGAYAEVVFSARNFTVFGAIPPASQGPSPTIFVSFLSPDGTSFASFQQNHFGSENDWSTNQILFTIDDVQRPDVFAAPRTTARLTHMVGGSHTALQQLVFAGNDAPIIFPPGSGPAVSASSNFPTTVSTISIVESSPPPEPSNSFPGSDSSDSNHVYRTSLSPGVIAGIVCGSLAFIALLSTLLAWRFLRRKPYTQLRWEGNSRNMLDPFAKSPPMHMTLNDSSAETVARFPMTATVQSKGSHDASSGENPFLVRNVGVAGTSLSRSTSVSSQPSIYSQSSASSILLPPVALPGEHGYLSPAYDDPPEITKPLHSNISRPEGIRF</sequence>
<dbReference type="HOGENOM" id="CLU_773895_0_0_1"/>
<dbReference type="Proteomes" id="UP000001861">
    <property type="component" value="Unassembled WGS sequence"/>
</dbReference>
<feature type="region of interest" description="Disordered" evidence="1">
    <location>
        <begin position="166"/>
        <end position="187"/>
    </location>
</feature>
<gene>
    <name evidence="3" type="ORF">CC1G_11357</name>
</gene>
<evidence type="ECO:0008006" key="5">
    <source>
        <dbReference type="Google" id="ProtNLM"/>
    </source>
</evidence>
<protein>
    <recommendedName>
        <fullName evidence="5">Transmembrane protein</fullName>
    </recommendedName>
</protein>
<dbReference type="CDD" id="cd12087">
    <property type="entry name" value="TM_EGFR-like"/>
    <property type="match status" value="1"/>
</dbReference>
<evidence type="ECO:0000256" key="2">
    <source>
        <dbReference type="SAM" id="Phobius"/>
    </source>
</evidence>
<keyword evidence="2" id="KW-1133">Transmembrane helix</keyword>
<dbReference type="InParanoid" id="A8P8V9"/>
<dbReference type="GeneID" id="6016264"/>
<evidence type="ECO:0000313" key="4">
    <source>
        <dbReference type="Proteomes" id="UP000001861"/>
    </source>
</evidence>
<name>A8P8V9_COPC7</name>
<dbReference type="RefSeq" id="XP_001839646.2">
    <property type="nucleotide sequence ID" value="XM_001839594.2"/>
</dbReference>
<keyword evidence="4" id="KW-1185">Reference proteome</keyword>
<organism evidence="3 4">
    <name type="scientific">Coprinopsis cinerea (strain Okayama-7 / 130 / ATCC MYA-4618 / FGSC 9003)</name>
    <name type="common">Inky cap fungus</name>
    <name type="synonym">Hormographiella aspergillata</name>
    <dbReference type="NCBI Taxonomy" id="240176"/>
    <lineage>
        <taxon>Eukaryota</taxon>
        <taxon>Fungi</taxon>
        <taxon>Dikarya</taxon>
        <taxon>Basidiomycota</taxon>
        <taxon>Agaricomycotina</taxon>
        <taxon>Agaricomycetes</taxon>
        <taxon>Agaricomycetidae</taxon>
        <taxon>Agaricales</taxon>
        <taxon>Agaricineae</taxon>
        <taxon>Psathyrellaceae</taxon>
        <taxon>Coprinopsis</taxon>
    </lineage>
</organism>
<dbReference type="EMBL" id="AACS02000011">
    <property type="protein sequence ID" value="EAU82167.2"/>
    <property type="molecule type" value="Genomic_DNA"/>
</dbReference>
<proteinExistence type="predicted"/>
<keyword evidence="2" id="KW-0472">Membrane</keyword>
<feature type="transmembrane region" description="Helical" evidence="2">
    <location>
        <begin position="198"/>
        <end position="222"/>
    </location>
</feature>
<accession>A8P8V9</accession>
<comment type="caution">
    <text evidence="3">The sequence shown here is derived from an EMBL/GenBank/DDBJ whole genome shotgun (WGS) entry which is preliminary data.</text>
</comment>
<evidence type="ECO:0000256" key="1">
    <source>
        <dbReference type="SAM" id="MobiDB-lite"/>
    </source>
</evidence>
<feature type="compositionally biased region" description="Low complexity" evidence="1">
    <location>
        <begin position="175"/>
        <end position="187"/>
    </location>
</feature>
<dbReference type="VEuPathDB" id="FungiDB:CC1G_11357"/>
<reference evidence="3 4" key="1">
    <citation type="journal article" date="2010" name="Proc. Natl. Acad. Sci. U.S.A.">
        <title>Insights into evolution of multicellular fungi from the assembled chromosomes of the mushroom Coprinopsis cinerea (Coprinus cinereus).</title>
        <authorList>
            <person name="Stajich J.E."/>
            <person name="Wilke S.K."/>
            <person name="Ahren D."/>
            <person name="Au C.H."/>
            <person name="Birren B.W."/>
            <person name="Borodovsky M."/>
            <person name="Burns C."/>
            <person name="Canback B."/>
            <person name="Casselton L.A."/>
            <person name="Cheng C.K."/>
            <person name="Deng J."/>
            <person name="Dietrich F.S."/>
            <person name="Fargo D.C."/>
            <person name="Farman M.L."/>
            <person name="Gathman A.C."/>
            <person name="Goldberg J."/>
            <person name="Guigo R."/>
            <person name="Hoegger P.J."/>
            <person name="Hooker J.B."/>
            <person name="Huggins A."/>
            <person name="James T.Y."/>
            <person name="Kamada T."/>
            <person name="Kilaru S."/>
            <person name="Kodira C."/>
            <person name="Kues U."/>
            <person name="Kupfer D."/>
            <person name="Kwan H.S."/>
            <person name="Lomsadze A."/>
            <person name="Li W."/>
            <person name="Lilly W.W."/>
            <person name="Ma L.J."/>
            <person name="Mackey A.J."/>
            <person name="Manning G."/>
            <person name="Martin F."/>
            <person name="Muraguchi H."/>
            <person name="Natvig D.O."/>
            <person name="Palmerini H."/>
            <person name="Ramesh M.A."/>
            <person name="Rehmeyer C.J."/>
            <person name="Roe B.A."/>
            <person name="Shenoy N."/>
            <person name="Stanke M."/>
            <person name="Ter-Hovhannisyan V."/>
            <person name="Tunlid A."/>
            <person name="Velagapudi R."/>
            <person name="Vision T.J."/>
            <person name="Zeng Q."/>
            <person name="Zolan M.E."/>
            <person name="Pukkila P.J."/>
        </authorList>
    </citation>
    <scope>NUCLEOTIDE SEQUENCE [LARGE SCALE GENOMIC DNA]</scope>
    <source>
        <strain evidence="4">Okayama-7 / 130 / ATCC MYA-4618 / FGSC 9003</strain>
    </source>
</reference>
<dbReference type="AlphaFoldDB" id="A8P8V9"/>
<evidence type="ECO:0000313" key="3">
    <source>
        <dbReference type="EMBL" id="EAU82167.2"/>
    </source>
</evidence>